<dbReference type="Proteomes" id="UP000007954">
    <property type="component" value="Plasmid PL100"/>
</dbReference>
<evidence type="ECO:0000313" key="1">
    <source>
        <dbReference type="EMBL" id="CCC41921.1"/>
    </source>
</evidence>
<organism evidence="1 2">
    <name type="scientific">Haloquadratum walsbyi (strain DSM 16854 / JCM 12705 / C23)</name>
    <dbReference type="NCBI Taxonomy" id="768065"/>
    <lineage>
        <taxon>Archaea</taxon>
        <taxon>Methanobacteriati</taxon>
        <taxon>Methanobacteriota</taxon>
        <taxon>Stenosarchaea group</taxon>
        <taxon>Halobacteria</taxon>
        <taxon>Halobacteriales</taxon>
        <taxon>Haloferacaceae</taxon>
        <taxon>Haloquadratum</taxon>
    </lineage>
</organism>
<name>G0LNB5_HALWC</name>
<dbReference type="RefSeq" id="WP_014554911.1">
    <property type="nucleotide sequence ID" value="NC_017457.1"/>
</dbReference>
<accession>G0LNB5</accession>
<sequence>MTTDPDEYSLDPHDLAPESIAKRVLENNDYRCAFNQVKIHPEDAMVVYRTPAIRRDEDEYSVEQLQKMSDEELDEIFYVILGGA</sequence>
<dbReference type="AlphaFoldDB" id="G0LNB5"/>
<dbReference type="HOGENOM" id="CLU_2519705_0_0_2"/>
<dbReference type="KEGG" id="hwc:Hqrw_5045"/>
<gene>
    <name evidence="1" type="ordered locus">Hqrw_5045</name>
</gene>
<dbReference type="EMBL" id="FR746100">
    <property type="protein sequence ID" value="CCC41921.1"/>
    <property type="molecule type" value="Genomic_DNA"/>
</dbReference>
<evidence type="ECO:0000313" key="2">
    <source>
        <dbReference type="Proteomes" id="UP000007954"/>
    </source>
</evidence>
<protein>
    <submittedName>
        <fullName evidence="1">Uncharacterized protein</fullName>
    </submittedName>
</protein>
<dbReference type="GeneID" id="12445552"/>
<geneLocation type="plasmid" evidence="1 2">
    <name>PL100</name>
</geneLocation>
<proteinExistence type="predicted"/>
<keyword evidence="1" id="KW-0614">Plasmid</keyword>
<reference evidence="1 2" key="1">
    <citation type="journal article" date="2011" name="PLoS ONE">
        <title>Haloquadratum walsbyi: limited diversity in a global pond.</title>
        <authorList>
            <person name="Dyall-Smith M."/>
            <person name="Pfeiffer F."/>
            <person name="Klee K."/>
            <person name="Palm P."/>
            <person name="Gross K."/>
            <person name="Schuster S.C."/>
            <person name="Rampp M."/>
            <person name="Oesterhelt D."/>
        </authorList>
    </citation>
    <scope>NUCLEOTIDE SEQUENCE [LARGE SCALE GENOMIC DNA]</scope>
    <source>
        <strain evidence="2">DSM 16854 / JCM 12705 / C23</strain>
        <plasmid evidence="2">Plasmid PL100</plasmid>
    </source>
</reference>